<protein>
    <submittedName>
        <fullName evidence="2">Uncharacterized protein</fullName>
    </submittedName>
</protein>
<dbReference type="AlphaFoldDB" id="A0A428RYL6"/>
<gene>
    <name evidence="2" type="ORF">CEP52_016939</name>
</gene>
<feature type="transmembrane region" description="Helical" evidence="1">
    <location>
        <begin position="222"/>
        <end position="244"/>
    </location>
</feature>
<comment type="caution">
    <text evidence="2">The sequence shown here is derived from an EMBL/GenBank/DDBJ whole genome shotgun (WGS) entry which is preliminary data.</text>
</comment>
<organism evidence="2 3">
    <name type="scientific">Fusarium oligoseptatum</name>
    <dbReference type="NCBI Taxonomy" id="2604345"/>
    <lineage>
        <taxon>Eukaryota</taxon>
        <taxon>Fungi</taxon>
        <taxon>Dikarya</taxon>
        <taxon>Ascomycota</taxon>
        <taxon>Pezizomycotina</taxon>
        <taxon>Sordariomycetes</taxon>
        <taxon>Hypocreomycetidae</taxon>
        <taxon>Hypocreales</taxon>
        <taxon>Nectriaceae</taxon>
        <taxon>Fusarium</taxon>
        <taxon>Fusarium solani species complex</taxon>
    </lineage>
</organism>
<feature type="transmembrane region" description="Helical" evidence="1">
    <location>
        <begin position="18"/>
        <end position="38"/>
    </location>
</feature>
<dbReference type="STRING" id="1325735.A0A428RYL6"/>
<keyword evidence="1" id="KW-0812">Transmembrane</keyword>
<accession>A0A428RYL6</accession>
<dbReference type="EMBL" id="NKCK01000412">
    <property type="protein sequence ID" value="RSL82563.1"/>
    <property type="molecule type" value="Genomic_DNA"/>
</dbReference>
<evidence type="ECO:0000256" key="1">
    <source>
        <dbReference type="SAM" id="Phobius"/>
    </source>
</evidence>
<keyword evidence="3" id="KW-1185">Reference proteome</keyword>
<evidence type="ECO:0000313" key="2">
    <source>
        <dbReference type="EMBL" id="RSL82563.1"/>
    </source>
</evidence>
<keyword evidence="1" id="KW-0472">Membrane</keyword>
<proteinExistence type="predicted"/>
<dbReference type="Proteomes" id="UP000287144">
    <property type="component" value="Unassembled WGS sequence"/>
</dbReference>
<feature type="transmembrane region" description="Helical" evidence="1">
    <location>
        <begin position="50"/>
        <end position="75"/>
    </location>
</feature>
<name>A0A428RYL6_9HYPO</name>
<keyword evidence="1" id="KW-1133">Transmembrane helix</keyword>
<evidence type="ECO:0000313" key="3">
    <source>
        <dbReference type="Proteomes" id="UP000287144"/>
    </source>
</evidence>
<reference evidence="2 3" key="1">
    <citation type="submission" date="2017-06" db="EMBL/GenBank/DDBJ databases">
        <title>Comparative genomic analysis of Ambrosia Fusariam Clade fungi.</title>
        <authorList>
            <person name="Stajich J.E."/>
            <person name="Carrillo J."/>
            <person name="Kijimoto T."/>
            <person name="Eskalen A."/>
            <person name="O'Donnell K."/>
            <person name="Kasson M."/>
        </authorList>
    </citation>
    <scope>NUCLEOTIDE SEQUENCE [LARGE SCALE GENOMIC DNA]</scope>
    <source>
        <strain evidence="2 3">NRRL62579</strain>
    </source>
</reference>
<sequence>MDIEPLCPIDDRRTARELMVKLIIAHFTAVAAFCNYLSLRNFDLASIEPILFLFCPLIVPIQIFLGLLFITGVCIENIVTGRLSLGDAWSTYTRRLRTLLGKKAGTRQSSNLARSPTGSLESGGAGQVAGSRLAKVYVTAGRLLLVLGTLFQLPLTFELFELAIGGAAVSVLSAALLLNLPGFGQATQEISGGHIDASLPSFAGDPQRSCRWWFLGYSENRGLWTCIIPIYALCNLACMSNGTLVVTQRPHWILLEIFLQNSLLLSKFVFLAGILGVILASYAWIKRTHKSQNEP</sequence>
<feature type="transmembrane region" description="Helical" evidence="1">
    <location>
        <begin position="264"/>
        <end position="285"/>
    </location>
</feature>